<dbReference type="WBParaSite" id="JU765_v2.g11593.t1">
    <property type="protein sequence ID" value="JU765_v2.g11593.t1"/>
    <property type="gene ID" value="JU765_v2.g11593"/>
</dbReference>
<name>A0AC34PZR5_9BILA</name>
<sequence>MFDDWLKIDSKKFVSADGENYFCSTCLKFGNCYQIKLKHDGEHSDVCKTSMIKNITTENEFDQFIKDNSTAIKGYIFNGRKYLKLPNENYFNCNLCLINKKFVKIQLDFDGKHSKKCEEHVDDLVGKENNVMAAVLTPILPVTAVSTPILPVTAVTTPMLPTPVVKAGDKPMVLGKNMDTPKLRVTTHMVKSELDENLTGTPTSKIPPPPPRYVTVTETPVVPSTRFIINGSSTMPSQIPPKRAAPVAPIRQQLTTLLLNQTNPNPTPRNIVIPIMVPKSTPKTPQVTKKRKLPSTDPLPKQTNLSKAPILPEPIASKSITETAVDTPEESTVSPDSDSCQNPVCFPFTKKIKRQKFTESLFVKTDLEYKLAVRKDTVSSILIVIKDKNSDMGWKARILSAVLANNCYSFACNDCPSNAIMARMSKDGLLIKVGHTERCTPTKKYELLLQEVGREIDFDDIKKLKK</sequence>
<organism evidence="1 2">
    <name type="scientific">Panagrolaimus sp. JU765</name>
    <dbReference type="NCBI Taxonomy" id="591449"/>
    <lineage>
        <taxon>Eukaryota</taxon>
        <taxon>Metazoa</taxon>
        <taxon>Ecdysozoa</taxon>
        <taxon>Nematoda</taxon>
        <taxon>Chromadorea</taxon>
        <taxon>Rhabditida</taxon>
        <taxon>Tylenchina</taxon>
        <taxon>Panagrolaimomorpha</taxon>
        <taxon>Panagrolaimoidea</taxon>
        <taxon>Panagrolaimidae</taxon>
        <taxon>Panagrolaimus</taxon>
    </lineage>
</organism>
<proteinExistence type="predicted"/>
<reference evidence="2" key="1">
    <citation type="submission" date="2022-11" db="UniProtKB">
        <authorList>
            <consortium name="WormBaseParasite"/>
        </authorList>
    </citation>
    <scope>IDENTIFICATION</scope>
</reference>
<accession>A0AC34PZR5</accession>
<dbReference type="Proteomes" id="UP000887576">
    <property type="component" value="Unplaced"/>
</dbReference>
<protein>
    <submittedName>
        <fullName evidence="2">Uncharacterized protein</fullName>
    </submittedName>
</protein>
<evidence type="ECO:0000313" key="1">
    <source>
        <dbReference type="Proteomes" id="UP000887576"/>
    </source>
</evidence>
<evidence type="ECO:0000313" key="2">
    <source>
        <dbReference type="WBParaSite" id="JU765_v2.g11593.t1"/>
    </source>
</evidence>